<accession>A0A099JHS7</accession>
<organism evidence="2 3">
    <name type="scientific">Cryobacterium roopkundense</name>
    <dbReference type="NCBI Taxonomy" id="1001240"/>
    <lineage>
        <taxon>Bacteria</taxon>
        <taxon>Bacillati</taxon>
        <taxon>Actinomycetota</taxon>
        <taxon>Actinomycetes</taxon>
        <taxon>Micrococcales</taxon>
        <taxon>Microbacteriaceae</taxon>
        <taxon>Cryobacterium</taxon>
    </lineage>
</organism>
<gene>
    <name evidence="2" type="ORF">GY21_08175</name>
</gene>
<dbReference type="STRING" id="1001240.GY21_08175"/>
<dbReference type="InterPro" id="IPR028087">
    <property type="entry name" value="Tad_N"/>
</dbReference>
<reference evidence="2 3" key="1">
    <citation type="submission" date="2014-08" db="EMBL/GenBank/DDBJ databases">
        <authorList>
            <person name="Sisinthy S."/>
        </authorList>
    </citation>
    <scope>NUCLEOTIDE SEQUENCE [LARGE SCALE GENOMIC DNA]</scope>
    <source>
        <strain evidence="2 3">RuG17</strain>
    </source>
</reference>
<name>A0A099JHS7_9MICO</name>
<keyword evidence="3" id="KW-1185">Reference proteome</keyword>
<dbReference type="Pfam" id="PF13400">
    <property type="entry name" value="Tad"/>
    <property type="match status" value="1"/>
</dbReference>
<evidence type="ECO:0000259" key="1">
    <source>
        <dbReference type="Pfam" id="PF13400"/>
    </source>
</evidence>
<dbReference type="eggNOG" id="COG4961">
    <property type="taxonomic scope" value="Bacteria"/>
</dbReference>
<dbReference type="AlphaFoldDB" id="A0A099JHS7"/>
<sequence length="321" mass="32258">MRRVMHRLRGDEGSSSVMFALLLIPLLGFMAIALDVGALYAERAQLQNGADAAALAIAQECAGVGCGEAASIASSYADANANDGAATALTPTFPATRTVTVTTSTRVAATGAATISHPFATFIGHDSSSVRAAATAEWGYPGAARVALPLALSVCDVPGHVSGARVLLDFGTTANCTSPSGAAVPGGFGWLVPTLGECGMFVDSAVGRTASDSGNEYLAACDSTLAGLLGQTILIPVYDGAGGSGSGAWYHVYGFAAFTVTGWNFSGGGASGRYHADPSAPSCTGSCRGVQGFFVDWVSLDGSITDLDGPDLGASAIRLTK</sequence>
<feature type="domain" description="Putative Flp pilus-assembly TadG-like N-terminal" evidence="1">
    <location>
        <begin position="13"/>
        <end position="56"/>
    </location>
</feature>
<comment type="caution">
    <text evidence="2">The sequence shown here is derived from an EMBL/GenBank/DDBJ whole genome shotgun (WGS) entry which is preliminary data.</text>
</comment>
<protein>
    <recommendedName>
        <fullName evidence="1">Putative Flp pilus-assembly TadG-like N-terminal domain-containing protein</fullName>
    </recommendedName>
</protein>
<proteinExistence type="predicted"/>
<dbReference type="Proteomes" id="UP000029864">
    <property type="component" value="Unassembled WGS sequence"/>
</dbReference>
<evidence type="ECO:0000313" key="3">
    <source>
        <dbReference type="Proteomes" id="UP000029864"/>
    </source>
</evidence>
<dbReference type="EMBL" id="JPXF01000027">
    <property type="protein sequence ID" value="KGJ77127.1"/>
    <property type="molecule type" value="Genomic_DNA"/>
</dbReference>
<evidence type="ECO:0000313" key="2">
    <source>
        <dbReference type="EMBL" id="KGJ77127.1"/>
    </source>
</evidence>